<gene>
    <name evidence="2" type="ORF">METZ01_LOCUS424966</name>
</gene>
<accession>A0A382XLW7</accession>
<dbReference type="Pfam" id="PF00557">
    <property type="entry name" value="Peptidase_M24"/>
    <property type="match status" value="1"/>
</dbReference>
<dbReference type="AlphaFoldDB" id="A0A382XLW7"/>
<protein>
    <recommendedName>
        <fullName evidence="1">Peptidase M24 domain-containing protein</fullName>
    </recommendedName>
</protein>
<dbReference type="PANTHER" id="PTHR46112:SF2">
    <property type="entry name" value="XAA-PRO AMINOPEPTIDASE P-RELATED"/>
    <property type="match status" value="1"/>
</dbReference>
<feature type="non-terminal residue" evidence="2">
    <location>
        <position position="1"/>
    </location>
</feature>
<dbReference type="EMBL" id="UINC01168861">
    <property type="protein sequence ID" value="SVD72112.1"/>
    <property type="molecule type" value="Genomic_DNA"/>
</dbReference>
<dbReference type="PANTHER" id="PTHR46112">
    <property type="entry name" value="AMINOPEPTIDASE"/>
    <property type="match status" value="1"/>
</dbReference>
<evidence type="ECO:0000259" key="1">
    <source>
        <dbReference type="Pfam" id="PF00557"/>
    </source>
</evidence>
<organism evidence="2">
    <name type="scientific">marine metagenome</name>
    <dbReference type="NCBI Taxonomy" id="408172"/>
    <lineage>
        <taxon>unclassified sequences</taxon>
        <taxon>metagenomes</taxon>
        <taxon>ecological metagenomes</taxon>
    </lineage>
</organism>
<reference evidence="2" key="1">
    <citation type="submission" date="2018-05" db="EMBL/GenBank/DDBJ databases">
        <authorList>
            <person name="Lanie J.A."/>
            <person name="Ng W.-L."/>
            <person name="Kazmierczak K.M."/>
            <person name="Andrzejewski T.M."/>
            <person name="Davidsen T.M."/>
            <person name="Wayne K.J."/>
            <person name="Tettelin H."/>
            <person name="Glass J.I."/>
            <person name="Rusch D."/>
            <person name="Podicherti R."/>
            <person name="Tsui H.-C.T."/>
            <person name="Winkler M.E."/>
        </authorList>
    </citation>
    <scope>NUCLEOTIDE SEQUENCE</scope>
</reference>
<dbReference type="InterPro" id="IPR050659">
    <property type="entry name" value="Peptidase_M24B"/>
</dbReference>
<feature type="domain" description="Peptidase M24" evidence="1">
    <location>
        <begin position="1"/>
        <end position="42"/>
    </location>
</feature>
<dbReference type="InterPro" id="IPR036005">
    <property type="entry name" value="Creatinase/aminopeptidase-like"/>
</dbReference>
<evidence type="ECO:0000313" key="2">
    <source>
        <dbReference type="EMBL" id="SVD72112.1"/>
    </source>
</evidence>
<dbReference type="SUPFAM" id="SSF55920">
    <property type="entry name" value="Creatinase/aminopeptidase"/>
    <property type="match status" value="1"/>
</dbReference>
<sequence length="60" mass="6738">HERPFISEEDTTPLEPNMTFTIEPSIFWPGTLGVRVEDIFVCAPGGAYSLNDYSYKLVSV</sequence>
<dbReference type="InterPro" id="IPR000994">
    <property type="entry name" value="Pept_M24"/>
</dbReference>
<proteinExistence type="predicted"/>
<name>A0A382XLW7_9ZZZZ</name>
<dbReference type="Gene3D" id="3.90.230.10">
    <property type="entry name" value="Creatinase/methionine aminopeptidase superfamily"/>
    <property type="match status" value="1"/>
</dbReference>